<dbReference type="InterPro" id="IPR012337">
    <property type="entry name" value="RNaseH-like_sf"/>
</dbReference>
<dbReference type="Pfam" id="PF00476">
    <property type="entry name" value="DNA_pol_A"/>
    <property type="match status" value="1"/>
</dbReference>
<dbReference type="CDD" id="cd06139">
    <property type="entry name" value="DNA_polA_I_Ecoli_like_exo"/>
    <property type="match status" value="1"/>
</dbReference>
<dbReference type="Pfam" id="PF02739">
    <property type="entry name" value="5_3_exonuc_N"/>
    <property type="match status" value="1"/>
</dbReference>
<evidence type="ECO:0000256" key="12">
    <source>
        <dbReference type="ARBA" id="ARBA00023125"/>
    </source>
</evidence>
<feature type="domain" description="DNA-directed DNA polymerase family A palm" evidence="20">
    <location>
        <begin position="770"/>
        <end position="976"/>
    </location>
</feature>
<feature type="domain" description="3'-5' exonuclease" evidence="18">
    <location>
        <begin position="366"/>
        <end position="597"/>
    </location>
</feature>
<dbReference type="PANTHER" id="PTHR10133">
    <property type="entry name" value="DNA POLYMERASE I"/>
    <property type="match status" value="1"/>
</dbReference>
<evidence type="ECO:0000256" key="13">
    <source>
        <dbReference type="ARBA" id="ARBA00023204"/>
    </source>
</evidence>
<dbReference type="NCBIfam" id="NF004397">
    <property type="entry name" value="PRK05755.1"/>
    <property type="match status" value="1"/>
</dbReference>
<dbReference type="EMBL" id="PGXC01000011">
    <property type="protein sequence ID" value="PKK89803.1"/>
    <property type="molecule type" value="Genomic_DNA"/>
</dbReference>
<sequence length="1012" mass="111943">MTTPQRFFIVDGSALAYRSHFAFMRNPLLRSSDGMNTSAVLGFINSLLKLLDEESPERLAVVFDSREPTFRHVMFADYKATRDKMPEDLSCQLPYINRFVEAMGFPCLSIPGVEADDVIGTLAVQARDMGMEVFMVTGDKDFMQLLGPSIRMYIPRKGGDWELVDASGVPEKWDVEASQIIDLLGLMGDSSDNIPGVKGVGGKTAASLLQQFGSMDEIYRNLDQIKGKARENLERDHEIALLSRDLATIRTNVELDVSPDTIIPAEIHREKLATILRELEFRALAKKLGVEDEFIRQTAEIPEFMKGVSSSATSATSNDSTGSAASADTFNGETSESHSAAEAALPVHPWAHELEAGRPSLASVTREYRTLCSDDIPELLGHLMAAPEVAFDLETTSLDPYNAEIVGFSFSTEPGKAAFLPCLGGKGGGQSQSGGGQLSLFATDKPVTDTRILNALKPFFDATSTARTLADGSGISDRNDKNERNGRPDLSALTMGPVKGGQNLKYDLSILQAHGIAVNGVGFDTMIESYLIDPTLRGHNIDFLALRYLGFQKIATKEVMTKGMTMDQADPELLARYACEDADICMRLHQLFTPVIHSMKLDSLYRNVELPLMHILRSMEMKGIRIDRSVLAELEREMSAALEDIQLKIWKEAGEEFNINSPKQMGPILFEKLKIHETLGKRKIKKTRTGMISTDSQVLEDYSGIPVVSQILEYRSLAKLLGTYVQALPGMINPVTGRVHTSFNQTVTATGRLSSSDPNLQNIPIRTPLGRMIRKAFVGEKGKVLMAADYSQIELRVLAHLCDDPDLQEAFGRDIDIHTHTASRIFNLPMEQVDKDMRSKAKTINFGILYGMGPTRLARENNISIKEAKDFIADYFDKYPHIKQYSDSCVETALNTGIARTILGRVRPVPEVHSRNQGVKVNGEHIALNTPIQGSAADIIKLAMIEIQKTLREKMPEASMILQVHDELVFEVDQSRADELENLVRESMEKALKLSVPLKVDIGRGPSWFEAH</sequence>
<dbReference type="FunFam" id="1.20.1060.10:FF:000001">
    <property type="entry name" value="DNA polymerase I"/>
    <property type="match status" value="1"/>
</dbReference>
<gene>
    <name evidence="16" type="primary">polA</name>
    <name evidence="21" type="ORF">CVV64_12315</name>
</gene>
<dbReference type="InterPro" id="IPR001098">
    <property type="entry name" value="DNA-dir_DNA_pol_A_palm_dom"/>
</dbReference>
<dbReference type="InterPro" id="IPR036397">
    <property type="entry name" value="RNaseH_sf"/>
</dbReference>
<evidence type="ECO:0000259" key="18">
    <source>
        <dbReference type="SMART" id="SM00474"/>
    </source>
</evidence>
<evidence type="ECO:0000256" key="16">
    <source>
        <dbReference type="RuleBase" id="RU004460"/>
    </source>
</evidence>
<dbReference type="InterPro" id="IPR029060">
    <property type="entry name" value="PIN-like_dom_sf"/>
</dbReference>
<dbReference type="Gene3D" id="1.10.150.20">
    <property type="entry name" value="5' to 3' exonuclease, C-terminal subdomain"/>
    <property type="match status" value="2"/>
</dbReference>
<keyword evidence="8 16" id="KW-0227">DNA damage</keyword>
<evidence type="ECO:0000256" key="5">
    <source>
        <dbReference type="ARBA" id="ARBA00022695"/>
    </source>
</evidence>
<dbReference type="SMART" id="SM00279">
    <property type="entry name" value="HhH2"/>
    <property type="match status" value="1"/>
</dbReference>
<dbReference type="InterPro" id="IPR002421">
    <property type="entry name" value="5-3_exonuclease"/>
</dbReference>
<keyword evidence="9 16" id="KW-0378">Hydrolase</keyword>
<comment type="similarity">
    <text evidence="1 16">Belongs to the DNA polymerase type-A family.</text>
</comment>
<dbReference type="CDD" id="cd09898">
    <property type="entry name" value="H3TH_53EXO"/>
    <property type="match status" value="1"/>
</dbReference>
<dbReference type="FunFam" id="1.10.150.20:FF:000003">
    <property type="entry name" value="DNA polymerase I"/>
    <property type="match status" value="1"/>
</dbReference>
<dbReference type="Gene3D" id="1.20.1060.10">
    <property type="entry name" value="Taq DNA Polymerase, Chain T, domain 4"/>
    <property type="match status" value="1"/>
</dbReference>
<evidence type="ECO:0000256" key="15">
    <source>
        <dbReference type="NCBIfam" id="TIGR00593"/>
    </source>
</evidence>
<dbReference type="GO" id="GO:0008409">
    <property type="term" value="F:5'-3' exonuclease activity"/>
    <property type="evidence" value="ECO:0007669"/>
    <property type="project" value="UniProtKB-UniRule"/>
</dbReference>
<keyword evidence="5 16" id="KW-0548">Nucleotidyltransferase</keyword>
<dbReference type="SMART" id="SM00475">
    <property type="entry name" value="53EXOc"/>
    <property type="match status" value="1"/>
</dbReference>
<feature type="region of interest" description="Disordered" evidence="17">
    <location>
        <begin position="306"/>
        <end position="341"/>
    </location>
</feature>
<keyword evidence="11 16" id="KW-0239">DNA-directed DNA polymerase</keyword>
<dbReference type="SUPFAM" id="SSF47807">
    <property type="entry name" value="5' to 3' exonuclease, C-terminal subdomain"/>
    <property type="match status" value="1"/>
</dbReference>
<dbReference type="PANTHER" id="PTHR10133:SF27">
    <property type="entry name" value="DNA POLYMERASE NU"/>
    <property type="match status" value="1"/>
</dbReference>
<name>A0A2N1PN76_9BACT</name>
<evidence type="ECO:0000256" key="10">
    <source>
        <dbReference type="ARBA" id="ARBA00022839"/>
    </source>
</evidence>
<evidence type="ECO:0000256" key="4">
    <source>
        <dbReference type="ARBA" id="ARBA00022679"/>
    </source>
</evidence>
<keyword evidence="7" id="KW-0540">Nuclease</keyword>
<evidence type="ECO:0000256" key="14">
    <source>
        <dbReference type="ARBA" id="ARBA00049244"/>
    </source>
</evidence>
<evidence type="ECO:0000256" key="6">
    <source>
        <dbReference type="ARBA" id="ARBA00022705"/>
    </source>
</evidence>
<keyword evidence="10 16" id="KW-0269">Exonuclease</keyword>
<comment type="catalytic activity">
    <reaction evidence="14 16">
        <text>DNA(n) + a 2'-deoxyribonucleoside 5'-triphosphate = DNA(n+1) + diphosphate</text>
        <dbReference type="Rhea" id="RHEA:22508"/>
        <dbReference type="Rhea" id="RHEA-COMP:17339"/>
        <dbReference type="Rhea" id="RHEA-COMP:17340"/>
        <dbReference type="ChEBI" id="CHEBI:33019"/>
        <dbReference type="ChEBI" id="CHEBI:61560"/>
        <dbReference type="ChEBI" id="CHEBI:173112"/>
        <dbReference type="EC" id="2.7.7.7"/>
    </reaction>
</comment>
<dbReference type="InterPro" id="IPR008918">
    <property type="entry name" value="HhH2"/>
</dbReference>
<dbReference type="EC" id="2.7.7.7" evidence="2 15"/>
<dbReference type="InterPro" id="IPR002562">
    <property type="entry name" value="3'-5'_exonuclease_dom"/>
</dbReference>
<dbReference type="CDD" id="cd08637">
    <property type="entry name" value="DNA_pol_A_pol_I_C"/>
    <property type="match status" value="1"/>
</dbReference>
<evidence type="ECO:0000259" key="20">
    <source>
        <dbReference type="SMART" id="SM00482"/>
    </source>
</evidence>
<evidence type="ECO:0000256" key="1">
    <source>
        <dbReference type="ARBA" id="ARBA00007705"/>
    </source>
</evidence>
<dbReference type="Proteomes" id="UP000233256">
    <property type="component" value="Unassembled WGS sequence"/>
</dbReference>
<dbReference type="PRINTS" id="PR00868">
    <property type="entry name" value="DNAPOLI"/>
</dbReference>
<protein>
    <recommendedName>
        <fullName evidence="3 15">DNA polymerase I</fullName>
        <ecNumber evidence="2 15">2.7.7.7</ecNumber>
    </recommendedName>
</protein>
<accession>A0A2N1PN76</accession>
<keyword evidence="13 16" id="KW-0234">DNA repair</keyword>
<dbReference type="CDD" id="cd09859">
    <property type="entry name" value="PIN_53EXO"/>
    <property type="match status" value="1"/>
</dbReference>
<dbReference type="PROSITE" id="PS00447">
    <property type="entry name" value="DNA_POLYMERASE_A"/>
    <property type="match status" value="1"/>
</dbReference>
<dbReference type="InterPro" id="IPR043502">
    <property type="entry name" value="DNA/RNA_pol_sf"/>
</dbReference>
<evidence type="ECO:0000313" key="22">
    <source>
        <dbReference type="Proteomes" id="UP000233256"/>
    </source>
</evidence>
<keyword evidence="4 16" id="KW-0808">Transferase</keyword>
<reference evidence="21 22" key="1">
    <citation type="journal article" date="2017" name="ISME J.">
        <title>Potential for microbial H2 and metal transformations associated with novel bacteria and archaea in deep terrestrial subsurface sediments.</title>
        <authorList>
            <person name="Hernsdorf A.W."/>
            <person name="Amano Y."/>
            <person name="Miyakawa K."/>
            <person name="Ise K."/>
            <person name="Suzuki Y."/>
            <person name="Anantharaman K."/>
            <person name="Probst A."/>
            <person name="Burstein D."/>
            <person name="Thomas B.C."/>
            <person name="Banfield J.F."/>
        </authorList>
    </citation>
    <scope>NUCLEOTIDE SEQUENCE [LARGE SCALE GENOMIC DNA]</scope>
    <source>
        <strain evidence="21">HGW-Wallbacteria-1</strain>
    </source>
</reference>
<dbReference type="Gene3D" id="3.30.70.370">
    <property type="match status" value="1"/>
</dbReference>
<dbReference type="SUPFAM" id="SSF56672">
    <property type="entry name" value="DNA/RNA polymerases"/>
    <property type="match status" value="1"/>
</dbReference>
<dbReference type="InterPro" id="IPR018320">
    <property type="entry name" value="DNA_polymerase_1"/>
</dbReference>
<dbReference type="GO" id="GO:0003677">
    <property type="term" value="F:DNA binding"/>
    <property type="evidence" value="ECO:0007669"/>
    <property type="project" value="UniProtKB-UniRule"/>
</dbReference>
<dbReference type="Gene3D" id="3.30.420.10">
    <property type="entry name" value="Ribonuclease H-like superfamily/Ribonuclease H"/>
    <property type="match status" value="1"/>
</dbReference>
<dbReference type="Pfam" id="PF01367">
    <property type="entry name" value="5_3_exonuc"/>
    <property type="match status" value="1"/>
</dbReference>
<evidence type="ECO:0000313" key="21">
    <source>
        <dbReference type="EMBL" id="PKK89803.1"/>
    </source>
</evidence>
<dbReference type="GO" id="GO:0006261">
    <property type="term" value="P:DNA-templated DNA replication"/>
    <property type="evidence" value="ECO:0007669"/>
    <property type="project" value="UniProtKB-UniRule"/>
</dbReference>
<comment type="caution">
    <text evidence="21">The sequence shown here is derived from an EMBL/GenBank/DDBJ whole genome shotgun (WGS) entry which is preliminary data.</text>
</comment>
<evidence type="ECO:0000256" key="3">
    <source>
        <dbReference type="ARBA" id="ARBA00020311"/>
    </source>
</evidence>
<dbReference type="FunFam" id="1.10.150.20:FF:000002">
    <property type="entry name" value="DNA polymerase I"/>
    <property type="match status" value="1"/>
</dbReference>
<dbReference type="InterPro" id="IPR019760">
    <property type="entry name" value="DNA-dir_DNA_pol_A_CS"/>
</dbReference>
<dbReference type="SMART" id="SM00474">
    <property type="entry name" value="35EXOc"/>
    <property type="match status" value="1"/>
</dbReference>
<dbReference type="GO" id="GO:0008408">
    <property type="term" value="F:3'-5' exonuclease activity"/>
    <property type="evidence" value="ECO:0007669"/>
    <property type="project" value="UniProtKB-UniRule"/>
</dbReference>
<evidence type="ECO:0000256" key="8">
    <source>
        <dbReference type="ARBA" id="ARBA00022763"/>
    </source>
</evidence>
<dbReference type="SMART" id="SM00482">
    <property type="entry name" value="POLAc"/>
    <property type="match status" value="1"/>
</dbReference>
<dbReference type="SUPFAM" id="SSF88723">
    <property type="entry name" value="PIN domain-like"/>
    <property type="match status" value="1"/>
</dbReference>
<evidence type="ECO:0000256" key="9">
    <source>
        <dbReference type="ARBA" id="ARBA00022801"/>
    </source>
</evidence>
<dbReference type="SUPFAM" id="SSF53098">
    <property type="entry name" value="Ribonuclease H-like"/>
    <property type="match status" value="1"/>
</dbReference>
<organism evidence="21 22">
    <name type="scientific">Candidatus Wallbacteria bacterium HGW-Wallbacteria-1</name>
    <dbReference type="NCBI Taxonomy" id="2013854"/>
    <lineage>
        <taxon>Bacteria</taxon>
        <taxon>Candidatus Walliibacteriota</taxon>
    </lineage>
</organism>
<evidence type="ECO:0000256" key="17">
    <source>
        <dbReference type="SAM" id="MobiDB-lite"/>
    </source>
</evidence>
<feature type="domain" description="5'-3' exonuclease" evidence="19">
    <location>
        <begin position="5"/>
        <end position="264"/>
    </location>
</feature>
<dbReference type="AlphaFoldDB" id="A0A2N1PN76"/>
<feature type="region of interest" description="Disordered" evidence="17">
    <location>
        <begin position="470"/>
        <end position="492"/>
    </location>
</feature>
<keyword evidence="12 16" id="KW-0238">DNA-binding</keyword>
<evidence type="ECO:0000256" key="11">
    <source>
        <dbReference type="ARBA" id="ARBA00022932"/>
    </source>
</evidence>
<dbReference type="GO" id="GO:0006302">
    <property type="term" value="P:double-strand break repair"/>
    <property type="evidence" value="ECO:0007669"/>
    <property type="project" value="TreeGrafter"/>
</dbReference>
<comment type="function">
    <text evidence="16">In addition to polymerase activity, this DNA polymerase exhibits 3'-5' and 5'-3' exonuclease activity.</text>
</comment>
<dbReference type="Gene3D" id="3.40.50.1010">
    <property type="entry name" value="5'-nuclease"/>
    <property type="match status" value="1"/>
</dbReference>
<feature type="compositionally biased region" description="Low complexity" evidence="17">
    <location>
        <begin position="309"/>
        <end position="341"/>
    </location>
</feature>
<proteinExistence type="inferred from homology"/>
<dbReference type="NCBIfam" id="TIGR00593">
    <property type="entry name" value="pola"/>
    <property type="match status" value="1"/>
</dbReference>
<feature type="compositionally biased region" description="Basic and acidic residues" evidence="17">
    <location>
        <begin position="477"/>
        <end position="487"/>
    </location>
</feature>
<keyword evidence="6 16" id="KW-0235">DNA replication</keyword>
<evidence type="ECO:0000259" key="19">
    <source>
        <dbReference type="SMART" id="SM00475"/>
    </source>
</evidence>
<dbReference type="InterPro" id="IPR002298">
    <property type="entry name" value="DNA_polymerase_A"/>
</dbReference>
<dbReference type="GO" id="GO:0003887">
    <property type="term" value="F:DNA-directed DNA polymerase activity"/>
    <property type="evidence" value="ECO:0007669"/>
    <property type="project" value="UniProtKB-UniRule"/>
</dbReference>
<dbReference type="InterPro" id="IPR020045">
    <property type="entry name" value="DNA_polI_H3TH"/>
</dbReference>
<evidence type="ECO:0000256" key="2">
    <source>
        <dbReference type="ARBA" id="ARBA00012417"/>
    </source>
</evidence>
<evidence type="ECO:0000256" key="7">
    <source>
        <dbReference type="ARBA" id="ARBA00022722"/>
    </source>
</evidence>
<dbReference type="Pfam" id="PF01612">
    <property type="entry name" value="DNA_pol_A_exo1"/>
    <property type="match status" value="1"/>
</dbReference>
<dbReference type="InterPro" id="IPR036279">
    <property type="entry name" value="5-3_exonuclease_C_sf"/>
</dbReference>
<dbReference type="InterPro" id="IPR020046">
    <property type="entry name" value="5-3_exonucl_a-hlix_arch_N"/>
</dbReference>